<dbReference type="InterPro" id="IPR036866">
    <property type="entry name" value="RibonucZ/Hydroxyglut_hydro"/>
</dbReference>
<dbReference type="GO" id="GO:0046872">
    <property type="term" value="F:metal ion binding"/>
    <property type="evidence" value="ECO:0007669"/>
    <property type="project" value="UniProtKB-KW"/>
</dbReference>
<dbReference type="EMBL" id="KN847497">
    <property type="protein sequence ID" value="KIW13349.1"/>
    <property type="molecule type" value="Genomic_DNA"/>
</dbReference>
<evidence type="ECO:0000313" key="7">
    <source>
        <dbReference type="Proteomes" id="UP000053328"/>
    </source>
</evidence>
<dbReference type="InterPro" id="IPR051013">
    <property type="entry name" value="MBL_superfamily_lactonases"/>
</dbReference>
<dbReference type="Pfam" id="PF00753">
    <property type="entry name" value="Lactamase_B"/>
    <property type="match status" value="1"/>
</dbReference>
<dbReference type="Proteomes" id="UP000053328">
    <property type="component" value="Unassembled WGS sequence"/>
</dbReference>
<proteinExistence type="inferred from homology"/>
<gene>
    <name evidence="6" type="ORF">PV08_08537</name>
</gene>
<dbReference type="AlphaFoldDB" id="A0A0D2BQD6"/>
<reference evidence="6 7" key="1">
    <citation type="submission" date="2015-01" db="EMBL/GenBank/DDBJ databases">
        <title>The Genome Sequence of Exophiala spinifera CBS89968.</title>
        <authorList>
            <consortium name="The Broad Institute Genomics Platform"/>
            <person name="Cuomo C."/>
            <person name="de Hoog S."/>
            <person name="Gorbushina A."/>
            <person name="Stielow B."/>
            <person name="Teixiera M."/>
            <person name="Abouelleil A."/>
            <person name="Chapman S.B."/>
            <person name="Priest M."/>
            <person name="Young S.K."/>
            <person name="Wortman J."/>
            <person name="Nusbaum C."/>
            <person name="Birren B."/>
        </authorList>
    </citation>
    <scope>NUCLEOTIDE SEQUENCE [LARGE SCALE GENOMIC DNA]</scope>
    <source>
        <strain evidence="6 7">CBS 89968</strain>
    </source>
</reference>
<dbReference type="CDD" id="cd07730">
    <property type="entry name" value="metallo-hydrolase-like_MBL-fold"/>
    <property type="match status" value="1"/>
</dbReference>
<dbReference type="HOGENOM" id="CLU_030571_1_0_1"/>
<dbReference type="SMART" id="SM00849">
    <property type="entry name" value="Lactamase_B"/>
    <property type="match status" value="1"/>
</dbReference>
<dbReference type="PANTHER" id="PTHR42978">
    <property type="entry name" value="QUORUM-QUENCHING LACTONASE YTNP-RELATED-RELATED"/>
    <property type="match status" value="1"/>
</dbReference>
<accession>A0A0D2BQD6</accession>
<keyword evidence="2" id="KW-0479">Metal-binding</keyword>
<dbReference type="InterPro" id="IPR001279">
    <property type="entry name" value="Metallo-B-lactamas"/>
</dbReference>
<dbReference type="STRING" id="91928.A0A0D2BQD6"/>
<evidence type="ECO:0000259" key="5">
    <source>
        <dbReference type="SMART" id="SM00849"/>
    </source>
</evidence>
<evidence type="ECO:0000256" key="1">
    <source>
        <dbReference type="ARBA" id="ARBA00007749"/>
    </source>
</evidence>
<keyword evidence="3" id="KW-0378">Hydrolase</keyword>
<protein>
    <recommendedName>
        <fullName evidence="5">Metallo-beta-lactamase domain-containing protein</fullName>
    </recommendedName>
</protein>
<evidence type="ECO:0000313" key="6">
    <source>
        <dbReference type="EMBL" id="KIW13349.1"/>
    </source>
</evidence>
<dbReference type="PANTHER" id="PTHR42978:SF5">
    <property type="entry name" value="METALLO-BETA-LACTAMASE DOMAIN-CONTAINING PROTEIN"/>
    <property type="match status" value="1"/>
</dbReference>
<dbReference type="SUPFAM" id="SSF56281">
    <property type="entry name" value="Metallo-hydrolase/oxidoreductase"/>
    <property type="match status" value="1"/>
</dbReference>
<evidence type="ECO:0000256" key="3">
    <source>
        <dbReference type="ARBA" id="ARBA00022801"/>
    </source>
</evidence>
<dbReference type="GO" id="GO:0016787">
    <property type="term" value="F:hydrolase activity"/>
    <property type="evidence" value="ECO:0007669"/>
    <property type="project" value="UniProtKB-KW"/>
</dbReference>
<sequence>MRSGYSTNLAAYIAENVGTLVKFALETCSHNHQMTSSCLPQGETAVKVAILCNAKLSGIPMSRFASPSIRGLEILRDCPSFSFYLEHPSGRRVLFDVGVRKDVSNLSPSLKQRIVDGGWTASVISEVPEILENYGISRQSIECVIWSHWHWDHIGDMSKFPNSTSLVTGPGFSSALLPSFPSRIDSPLLETDYQGRILREIADFETRVGDLPAHDFFGDGSFQLLSTPGHAVGHLAGLARTTTSSGGTDDTFILMGGDCCHHMAMLRPSIAYPLPCEISLSTIPASTKATDGFNRVDYGKGHSKQLLEISDYPNGESAALDVQQAKRSLDELRLLEAQEERVLFVIAHDKSLLDVVELFPNLANDWKRKDWGRKARWAFLDEIQMTF</sequence>
<feature type="domain" description="Metallo-beta-lactamase" evidence="5">
    <location>
        <begin position="79"/>
        <end position="302"/>
    </location>
</feature>
<evidence type="ECO:0000256" key="4">
    <source>
        <dbReference type="ARBA" id="ARBA00022833"/>
    </source>
</evidence>
<evidence type="ECO:0000256" key="2">
    <source>
        <dbReference type="ARBA" id="ARBA00022723"/>
    </source>
</evidence>
<keyword evidence="4" id="KW-0862">Zinc</keyword>
<keyword evidence="7" id="KW-1185">Reference proteome</keyword>
<dbReference type="RefSeq" id="XP_016233565.1">
    <property type="nucleotide sequence ID" value="XM_016382862.1"/>
</dbReference>
<name>A0A0D2BQD6_9EURO</name>
<comment type="similarity">
    <text evidence="1">Belongs to the metallo-beta-lactamase superfamily.</text>
</comment>
<dbReference type="VEuPathDB" id="FungiDB:PV08_08537"/>
<dbReference type="GeneID" id="27335620"/>
<dbReference type="Gene3D" id="3.60.15.10">
    <property type="entry name" value="Ribonuclease Z/Hydroxyacylglutathione hydrolase-like"/>
    <property type="match status" value="1"/>
</dbReference>
<dbReference type="OrthoDB" id="10250730at2759"/>
<organism evidence="6 7">
    <name type="scientific">Exophiala spinifera</name>
    <dbReference type="NCBI Taxonomy" id="91928"/>
    <lineage>
        <taxon>Eukaryota</taxon>
        <taxon>Fungi</taxon>
        <taxon>Dikarya</taxon>
        <taxon>Ascomycota</taxon>
        <taxon>Pezizomycotina</taxon>
        <taxon>Eurotiomycetes</taxon>
        <taxon>Chaetothyriomycetidae</taxon>
        <taxon>Chaetothyriales</taxon>
        <taxon>Herpotrichiellaceae</taxon>
        <taxon>Exophiala</taxon>
    </lineage>
</organism>